<accession>A0A1G7K8A5</accession>
<dbReference type="SUPFAM" id="SSF48452">
    <property type="entry name" value="TPR-like"/>
    <property type="match status" value="2"/>
</dbReference>
<gene>
    <name evidence="3" type="ORF">SAMN04488243_1423</name>
</gene>
<dbReference type="Gene3D" id="1.25.40.10">
    <property type="entry name" value="Tetratricopeptide repeat domain"/>
    <property type="match status" value="2"/>
</dbReference>
<name>A0A1G7K8A5_9DEIN</name>
<evidence type="ECO:0000256" key="1">
    <source>
        <dbReference type="PROSITE-ProRule" id="PRU00339"/>
    </source>
</evidence>
<dbReference type="STRING" id="482827.SAMN04488243_1423"/>
<evidence type="ECO:0000313" key="3">
    <source>
        <dbReference type="EMBL" id="SDF33251.1"/>
    </source>
</evidence>
<dbReference type="InterPro" id="IPR019734">
    <property type="entry name" value="TPR_rpt"/>
</dbReference>
<evidence type="ECO:0000256" key="2">
    <source>
        <dbReference type="SAM" id="Coils"/>
    </source>
</evidence>
<organism evidence="3 4">
    <name type="scientific">Thermus arciformis</name>
    <dbReference type="NCBI Taxonomy" id="482827"/>
    <lineage>
        <taxon>Bacteria</taxon>
        <taxon>Thermotogati</taxon>
        <taxon>Deinococcota</taxon>
        <taxon>Deinococci</taxon>
        <taxon>Thermales</taxon>
        <taxon>Thermaceae</taxon>
        <taxon>Thermus</taxon>
    </lineage>
</organism>
<feature type="repeat" description="TPR" evidence="1">
    <location>
        <begin position="339"/>
        <end position="372"/>
    </location>
</feature>
<dbReference type="Gene3D" id="1.10.10.10">
    <property type="entry name" value="Winged helix-like DNA-binding domain superfamily/Winged helix DNA-binding domain"/>
    <property type="match status" value="1"/>
</dbReference>
<evidence type="ECO:0000313" key="4">
    <source>
        <dbReference type="Proteomes" id="UP000199446"/>
    </source>
</evidence>
<protein>
    <submittedName>
        <fullName evidence="3">TPR repeat-containing protein</fullName>
    </submittedName>
</protein>
<dbReference type="RefSeq" id="WP_093008480.1">
    <property type="nucleotide sequence ID" value="NZ_FNBC01000042.1"/>
</dbReference>
<keyword evidence="2" id="KW-0175">Coiled coil</keyword>
<dbReference type="SMART" id="SM00028">
    <property type="entry name" value="TPR"/>
    <property type="match status" value="4"/>
</dbReference>
<keyword evidence="4" id="KW-1185">Reference proteome</keyword>
<proteinExistence type="predicted"/>
<dbReference type="InterPro" id="IPR011990">
    <property type="entry name" value="TPR-like_helical_dom_sf"/>
</dbReference>
<keyword evidence="1" id="KW-0802">TPR repeat</keyword>
<reference evidence="4" key="1">
    <citation type="submission" date="2016-10" db="EMBL/GenBank/DDBJ databases">
        <authorList>
            <person name="Varghese N."/>
            <person name="Submissions S."/>
        </authorList>
    </citation>
    <scope>NUCLEOTIDE SEQUENCE [LARGE SCALE GENOMIC DNA]</scope>
    <source>
        <strain evidence="4">CGMCC 1.6992</strain>
    </source>
</reference>
<dbReference type="AlphaFoldDB" id="A0A1G7K8A5"/>
<feature type="coiled-coil region" evidence="2">
    <location>
        <begin position="345"/>
        <end position="375"/>
    </location>
</feature>
<dbReference type="InterPro" id="IPR036388">
    <property type="entry name" value="WH-like_DNA-bd_sf"/>
</dbReference>
<dbReference type="EMBL" id="FNBC01000042">
    <property type="protein sequence ID" value="SDF33251.1"/>
    <property type="molecule type" value="Genomic_DNA"/>
</dbReference>
<dbReference type="PROSITE" id="PS50005">
    <property type="entry name" value="TPR"/>
    <property type="match status" value="1"/>
</dbReference>
<dbReference type="OrthoDB" id="8560958at2"/>
<dbReference type="Proteomes" id="UP000199446">
    <property type="component" value="Unassembled WGS sequence"/>
</dbReference>
<sequence>MYLHRPRLHRALEEALPEGVLVHAPPGFGKTLLLKGFAEAKGLPYRRDWSPEPGCYDLREPPPEVLPGQVVAARKARLPPLHRLGPEDLAFTPEEVGELARRLGKKELAGPVHALFGGWPHLTRKALEKGEAAWTPELRAFLEGTLPPLDLRPFRLPLPEAAFRKVGLGRAVDALLEGALAGGVPFRLLPALAAYLRATHPLPPPELAGPLLEATLALGAGEEALAAASLYGGELLLQTLERAGRPLLERGQVEAFFRYAEGVAHPSPRLRLLLALGHRMRGELDRGLAVLEGFPEEDPALLAEALLAKGTLLGLKGEHREAERVFSQGVALGETPLRARFLTSRGAARIRLSRYREAAEDLEEALALSRSARQREVEALALHNLAVARHHMGKLSEAVGLYREVLPFKTTPLSRAYTLLSLGEALRYLGRFLEAKGTLLEAQKEAQASGDYRALGYTLLNLADLYREAHLPEAASLYREAEATLERARDPYALGLVHLGLAQLGAKGSLERAKDFFQEGGGPGEMAEWHLVAGRLSGRPEHFHEALRLAEKAGAGRLLLLAQLELFLKDPSPREAKALAREVLKAGFQDFWLWERLFPLPLFAFAAGEEGLLEALLAGVGWLRVRSLKALEARTEEGPLPLPSRKELLLLLLLWHRGALEAEALAHLLFPGSKNPKKRLQVAVHHLREALDPELVRLEGGTYRAYLPPGVWWDARVKEGLLRWARRLSLPQAQARVEEALPGRFSPRAHLTEP</sequence>
<dbReference type="Pfam" id="PF13424">
    <property type="entry name" value="TPR_12"/>
    <property type="match status" value="1"/>
</dbReference>